<dbReference type="Proteomes" id="UP001176517">
    <property type="component" value="Unassembled WGS sequence"/>
</dbReference>
<dbReference type="Pfam" id="PF04615">
    <property type="entry name" value="Utp14"/>
    <property type="match status" value="2"/>
</dbReference>
<dbReference type="PANTHER" id="PTHR14150:SF12">
    <property type="entry name" value="U3 SMALL NUCLEOLAR RNA-ASSOCIATED PROTEIN 14 HOMOLOG A"/>
    <property type="match status" value="1"/>
</dbReference>
<feature type="compositionally biased region" description="Acidic residues" evidence="4">
    <location>
        <begin position="679"/>
        <end position="694"/>
    </location>
</feature>
<evidence type="ECO:0000313" key="5">
    <source>
        <dbReference type="EMBL" id="KAK0547767.1"/>
    </source>
</evidence>
<dbReference type="EMBL" id="JAPDMZ010000152">
    <property type="protein sequence ID" value="KAK0547767.1"/>
    <property type="molecule type" value="Genomic_DNA"/>
</dbReference>
<comment type="subcellular location">
    <subcellularLocation>
        <location evidence="1">Nucleus</location>
        <location evidence="1">Nucleolus</location>
    </subcellularLocation>
</comment>
<evidence type="ECO:0000256" key="2">
    <source>
        <dbReference type="ARBA" id="ARBA00022553"/>
    </source>
</evidence>
<sequence>MAKEKNVSRGARGRTRNNNSTHAANRIQRKNAAAGSSSGPSSILGVYDYVVNNQGSSASKEQDGSKKRKRTGDRASRRVAAGADDSLPSSSNSKRRRRHDDDDEQDNDEDDEEEALSDSERVKAPAIFSDGEEDGEGPAFEGEDEDIDSDEAFGESDEERYEGWALSGSKAKKANEDEDEDFDDDENAVDLDQMLNAVSDGEDEGANMDDDEQDGVDGLDEFTTVTGPSDFHDFDEDLGAPGASSGAGPVTLEDLLAPLDQDASLGTADLRKRVSALSSEKRGKAKAGGAAVDTKTGALAAPLPSILQDRVDRSAAYGATKDQVEGWQPTLKRLREAEHLSFPLQKQPEIKSSNASLVASMLSTKASSATRSALEMETGDLLRAAQMTDSQISKQEALVMNKLDPALVEERRRELARMRELMFRAEQKAKRQSKIKSKSYRKIQRKEKEKLKQKMAEAGLDVGGGDDDDDEVDYEADNADRIRAERERAKERATLKHKNTGQWAKTMVGRRERDSETAAAIGDQLRRGQELRQKIQGDDDEDDSDEYDDEQDSDDDEEEEEGDGFGGPAQVQGRQKFGSESRFRAAEAAGVAAAQKAAAEADAASKAAIAKAAAAKRADKSMSKSKAARSAAALDDARVEIDDGTDLTGLIPTSAASRAAIAVPSQGQTRSGGGKGGAEEPDAGSDSDMSDEDGAGVTQVLQGQKGSSLNAPSDTRKKGRGIEFSQRDLVAEAFAGDDVAAQFAEEKQALIDADAPKEEDNSLPGWGSWAGKGVSHSKAQKARIEANRKAHTKKIPGVLPSQRKDAGMGHVIINERVDKKLDKYKVKDLPHPYTSAAQYEMVMRNSMGAEWNTRTQHQRMTLPKVVTKPGKAIQPIERKF</sequence>
<feature type="compositionally biased region" description="Acidic residues" evidence="4">
    <location>
        <begin position="176"/>
        <end position="189"/>
    </location>
</feature>
<feature type="compositionally biased region" description="Acidic residues" evidence="4">
    <location>
        <begin position="130"/>
        <end position="160"/>
    </location>
</feature>
<feature type="compositionally biased region" description="Acidic residues" evidence="4">
    <location>
        <begin position="538"/>
        <end position="563"/>
    </location>
</feature>
<accession>A0AAN6JWN5</accession>
<organism evidence="5 6">
    <name type="scientific">Tilletia horrida</name>
    <dbReference type="NCBI Taxonomy" id="155126"/>
    <lineage>
        <taxon>Eukaryota</taxon>
        <taxon>Fungi</taxon>
        <taxon>Dikarya</taxon>
        <taxon>Basidiomycota</taxon>
        <taxon>Ustilaginomycotina</taxon>
        <taxon>Exobasidiomycetes</taxon>
        <taxon>Tilletiales</taxon>
        <taxon>Tilletiaceae</taxon>
        <taxon>Tilletia</taxon>
    </lineage>
</organism>
<feature type="compositionally biased region" description="Basic and acidic residues" evidence="4">
    <location>
        <begin position="524"/>
        <end position="537"/>
    </location>
</feature>
<proteinExistence type="predicted"/>
<feature type="compositionally biased region" description="Low complexity" evidence="4">
    <location>
        <begin position="32"/>
        <end position="42"/>
    </location>
</feature>
<dbReference type="GO" id="GO:0006364">
    <property type="term" value="P:rRNA processing"/>
    <property type="evidence" value="ECO:0007669"/>
    <property type="project" value="InterPro"/>
</dbReference>
<feature type="compositionally biased region" description="Low complexity" evidence="4">
    <location>
        <begin position="624"/>
        <end position="634"/>
    </location>
</feature>
<reference evidence="5" key="1">
    <citation type="journal article" date="2023" name="PhytoFront">
        <title>Draft Genome Resources of Seven Strains of Tilletia horrida, Causal Agent of Kernel Smut of Rice.</title>
        <authorList>
            <person name="Khanal S."/>
            <person name="Antony Babu S."/>
            <person name="Zhou X.G."/>
        </authorList>
    </citation>
    <scope>NUCLEOTIDE SEQUENCE</scope>
    <source>
        <strain evidence="5">TX6</strain>
    </source>
</reference>
<feature type="region of interest" description="Disordered" evidence="4">
    <location>
        <begin position="1"/>
        <end position="246"/>
    </location>
</feature>
<evidence type="ECO:0000313" key="6">
    <source>
        <dbReference type="Proteomes" id="UP001176517"/>
    </source>
</evidence>
<feature type="compositionally biased region" description="Acidic residues" evidence="4">
    <location>
        <begin position="200"/>
        <end position="220"/>
    </location>
</feature>
<keyword evidence="3" id="KW-0539">Nucleus</keyword>
<dbReference type="PANTHER" id="PTHR14150">
    <property type="entry name" value="U3 SMALL NUCLEOLAR RNA-ASSOCIATED PROTEIN 14"/>
    <property type="match status" value="1"/>
</dbReference>
<evidence type="ECO:0000256" key="1">
    <source>
        <dbReference type="ARBA" id="ARBA00004604"/>
    </source>
</evidence>
<keyword evidence="2" id="KW-0597">Phosphoprotein</keyword>
<feature type="region of interest" description="Disordered" evidence="4">
    <location>
        <begin position="425"/>
        <end position="580"/>
    </location>
</feature>
<feature type="compositionally biased region" description="Basic residues" evidence="4">
    <location>
        <begin position="430"/>
        <end position="445"/>
    </location>
</feature>
<dbReference type="GO" id="GO:0032040">
    <property type="term" value="C:small-subunit processome"/>
    <property type="evidence" value="ECO:0007669"/>
    <property type="project" value="InterPro"/>
</dbReference>
<gene>
    <name evidence="5" type="ORF">OC846_004729</name>
</gene>
<feature type="region of interest" description="Disordered" evidence="4">
    <location>
        <begin position="615"/>
        <end position="722"/>
    </location>
</feature>
<evidence type="ECO:0000256" key="4">
    <source>
        <dbReference type="SAM" id="MobiDB-lite"/>
    </source>
</evidence>
<dbReference type="InterPro" id="IPR006709">
    <property type="entry name" value="SSU_processome_Utp14"/>
</dbReference>
<comment type="caution">
    <text evidence="5">The sequence shown here is derived from an EMBL/GenBank/DDBJ whole genome shotgun (WGS) entry which is preliminary data.</text>
</comment>
<dbReference type="AlphaFoldDB" id="A0AAN6JWN5"/>
<protein>
    <submittedName>
        <fullName evidence="5">Uncharacterized protein</fullName>
    </submittedName>
</protein>
<evidence type="ECO:0000256" key="3">
    <source>
        <dbReference type="ARBA" id="ARBA00023242"/>
    </source>
</evidence>
<feature type="compositionally biased region" description="Basic and acidic residues" evidence="4">
    <location>
        <begin position="478"/>
        <end position="494"/>
    </location>
</feature>
<keyword evidence="6" id="KW-1185">Reference proteome</keyword>
<feature type="compositionally biased region" description="Acidic residues" evidence="4">
    <location>
        <begin position="464"/>
        <end position="477"/>
    </location>
</feature>
<feature type="compositionally biased region" description="Basic and acidic residues" evidence="4">
    <location>
        <begin position="446"/>
        <end position="455"/>
    </location>
</feature>
<name>A0AAN6JWN5_9BASI</name>
<feature type="compositionally biased region" description="Acidic residues" evidence="4">
    <location>
        <begin position="101"/>
        <end position="117"/>
    </location>
</feature>
<feature type="compositionally biased region" description="Polar residues" evidence="4">
    <location>
        <begin position="699"/>
        <end position="713"/>
    </location>
</feature>